<evidence type="ECO:0000313" key="3">
    <source>
        <dbReference type="Proteomes" id="UP000076486"/>
    </source>
</evidence>
<dbReference type="InterPro" id="IPR005151">
    <property type="entry name" value="Tail-specific_protease"/>
</dbReference>
<dbReference type="SMART" id="SM00245">
    <property type="entry name" value="TSPc"/>
    <property type="match status" value="1"/>
</dbReference>
<dbReference type="AlphaFoldDB" id="A0A167L3E6"/>
<dbReference type="PATRIC" id="fig|1365248.3.peg.2195"/>
<evidence type="ECO:0000313" key="2">
    <source>
        <dbReference type="EMBL" id="KZN63745.1"/>
    </source>
</evidence>
<dbReference type="EMBL" id="AUYC01000026">
    <property type="protein sequence ID" value="KZN63745.1"/>
    <property type="molecule type" value="Genomic_DNA"/>
</dbReference>
<proteinExistence type="predicted"/>
<evidence type="ECO:0000259" key="1">
    <source>
        <dbReference type="SMART" id="SM00245"/>
    </source>
</evidence>
<dbReference type="Gene3D" id="3.30.750.44">
    <property type="match status" value="1"/>
</dbReference>
<dbReference type="Pfam" id="PF14684">
    <property type="entry name" value="Tricorn_C1"/>
    <property type="match status" value="1"/>
</dbReference>
<dbReference type="InterPro" id="IPR028204">
    <property type="entry name" value="Tricorn_C1"/>
</dbReference>
<reference evidence="2 3" key="1">
    <citation type="submission" date="2013-07" db="EMBL/GenBank/DDBJ databases">
        <title>Comparative Genomic and Metabolomic Analysis of Twelve Strains of Pseudoalteromonas luteoviolacea.</title>
        <authorList>
            <person name="Vynne N.G."/>
            <person name="Mansson M."/>
            <person name="Gram L."/>
        </authorList>
    </citation>
    <scope>NUCLEOTIDE SEQUENCE [LARGE SCALE GENOMIC DNA]</scope>
    <source>
        <strain evidence="2 3">CPMOR-1</strain>
    </source>
</reference>
<dbReference type="PANTHER" id="PTHR11261">
    <property type="entry name" value="INTERPHOTORECEPTOR RETINOID-BINDING PROTEIN"/>
    <property type="match status" value="1"/>
</dbReference>
<dbReference type="SUPFAM" id="SSF52096">
    <property type="entry name" value="ClpP/crotonase"/>
    <property type="match status" value="1"/>
</dbReference>
<feature type="domain" description="Tail specific protease" evidence="1">
    <location>
        <begin position="225"/>
        <end position="447"/>
    </location>
</feature>
<dbReference type="GO" id="GO:0008236">
    <property type="term" value="F:serine-type peptidase activity"/>
    <property type="evidence" value="ECO:0007669"/>
    <property type="project" value="InterPro"/>
</dbReference>
<dbReference type="PANTHER" id="PTHR11261:SF3">
    <property type="entry name" value="RETINOL-BINDING PROTEIN 3"/>
    <property type="match status" value="1"/>
</dbReference>
<protein>
    <recommendedName>
        <fullName evidence="1">Tail specific protease domain-containing protein</fullName>
    </recommendedName>
</protein>
<sequence>MTLALKCTPCLIAASLLLVGCQDKQDHRSDLQHSAGIWHKLGYGAALQITMNRVLSYQYNSYGCIEISTQTHHAAKKTLSSITMLKPNRLRIQYHGAVYPHHYTQLDALPAQCESPITVSSTVPPSQVFDYFWHAFNDYYAFFSLKDLDWQAQYQQYRGQVKDTMSDEALFHLLSEMIAPLNDMHVTLSSPYQNYLAHKPAPIFTAIKQDAALLRVQDKPHDLTKLFTDYQIKSQHISQKYLVAESIKTVPEHSDNATAVWGKTASNVGVLVLNNLTAFATQEDATEIQHLNSARTMMDTVMADLKETEAMIIDIRHNIGGGDAIPLAIANYFADRDVLAFNKQAINAAGRGMPVRQQLKAKSSAYTQPIYLLTSQLTASAAEVFTMAMAQLPHVTLVGEETAGAFSDALQLTLPNGWQLSLSNEVYRNAQGDMFEHSGFIPEYRVPAFSQYDLDIQRFETYDFVLNKLNKTHFPTMDIDDFERQISLLQTQSNIPSIAINDVAR</sequence>
<dbReference type="Gene3D" id="3.90.226.10">
    <property type="entry name" value="2-enoyl-CoA Hydratase, Chain A, domain 1"/>
    <property type="match status" value="1"/>
</dbReference>
<accession>A0A167L3E6</accession>
<dbReference type="CDD" id="cd07563">
    <property type="entry name" value="Peptidase_S41_IRBP"/>
    <property type="match status" value="1"/>
</dbReference>
<name>A0A167L3E6_9GAMM</name>
<dbReference type="GO" id="GO:0006508">
    <property type="term" value="P:proteolysis"/>
    <property type="evidence" value="ECO:0007669"/>
    <property type="project" value="InterPro"/>
</dbReference>
<dbReference type="Pfam" id="PF03572">
    <property type="entry name" value="Peptidase_S41"/>
    <property type="match status" value="1"/>
</dbReference>
<dbReference type="PROSITE" id="PS51257">
    <property type="entry name" value="PROKAR_LIPOPROTEIN"/>
    <property type="match status" value="1"/>
</dbReference>
<comment type="caution">
    <text evidence="2">The sequence shown here is derived from an EMBL/GenBank/DDBJ whole genome shotgun (WGS) entry which is preliminary data.</text>
</comment>
<dbReference type="InterPro" id="IPR029045">
    <property type="entry name" value="ClpP/crotonase-like_dom_sf"/>
</dbReference>
<gene>
    <name evidence="2" type="ORF">N473_16400</name>
</gene>
<dbReference type="Proteomes" id="UP000076486">
    <property type="component" value="Unassembled WGS sequence"/>
</dbReference>
<organism evidence="2 3">
    <name type="scientific">Pseudoalteromonas luteoviolacea CPMOR-1</name>
    <dbReference type="NCBI Taxonomy" id="1365248"/>
    <lineage>
        <taxon>Bacteria</taxon>
        <taxon>Pseudomonadati</taxon>
        <taxon>Pseudomonadota</taxon>
        <taxon>Gammaproteobacteria</taxon>
        <taxon>Alteromonadales</taxon>
        <taxon>Pseudoalteromonadaceae</taxon>
        <taxon>Pseudoalteromonas</taxon>
    </lineage>
</organism>
<dbReference type="RefSeq" id="WP_063367867.1">
    <property type="nucleotide sequence ID" value="NZ_AUYC01000026.1"/>
</dbReference>